<proteinExistence type="predicted"/>
<name>A0ABU1MSW7_9SPHN</name>
<evidence type="ECO:0000313" key="3">
    <source>
        <dbReference type="Proteomes" id="UP001184150"/>
    </source>
</evidence>
<reference evidence="2 3" key="1">
    <citation type="submission" date="2023-07" db="EMBL/GenBank/DDBJ databases">
        <title>Sorghum-associated microbial communities from plants grown in Nebraska, USA.</title>
        <authorList>
            <person name="Schachtman D."/>
        </authorList>
    </citation>
    <scope>NUCLEOTIDE SEQUENCE [LARGE SCALE GENOMIC DNA]</scope>
    <source>
        <strain evidence="2 3">DS1027</strain>
    </source>
</reference>
<keyword evidence="1" id="KW-0812">Transmembrane</keyword>
<dbReference type="EMBL" id="JAVDRD010000024">
    <property type="protein sequence ID" value="MDR6513372.1"/>
    <property type="molecule type" value="Genomic_DNA"/>
</dbReference>
<organism evidence="2 3">
    <name type="scientific">Novosphingobium capsulatum</name>
    <dbReference type="NCBI Taxonomy" id="13688"/>
    <lineage>
        <taxon>Bacteria</taxon>
        <taxon>Pseudomonadati</taxon>
        <taxon>Pseudomonadota</taxon>
        <taxon>Alphaproteobacteria</taxon>
        <taxon>Sphingomonadales</taxon>
        <taxon>Sphingomonadaceae</taxon>
        <taxon>Novosphingobium</taxon>
    </lineage>
</organism>
<accession>A0ABU1MSW7</accession>
<evidence type="ECO:0000256" key="1">
    <source>
        <dbReference type="SAM" id="Phobius"/>
    </source>
</evidence>
<sequence>MGKQLTKLRRRKDARKELDAIDERRELALIIHYSCESFYDIKDGRTPRITSIAVRNFASGQTTSVSIHKSAEQNGVPINEITDHYDRLEKEMLEEFFAYLATVPVQRFVHWNMRDINFGFQAIEHRLKVLGGTPTVVEDFRKFDLARGLIALFGVGYAPHGESGRMHSIMDINSITAKDALTGAEEAKAFEEAEFVKLHQSTLRKVDVIANLLERTLDGSLKTESSWFDQHGFHPQAVVEFMKEHWVWSLIAMIGVVVGLGSRVLGWL</sequence>
<evidence type="ECO:0000313" key="2">
    <source>
        <dbReference type="EMBL" id="MDR6513372.1"/>
    </source>
</evidence>
<dbReference type="RefSeq" id="WP_309806637.1">
    <property type="nucleotide sequence ID" value="NZ_JAVDRD010000024.1"/>
</dbReference>
<keyword evidence="1" id="KW-1133">Transmembrane helix</keyword>
<protein>
    <submittedName>
        <fullName evidence="2">Uncharacterized protein</fullName>
    </submittedName>
</protein>
<comment type="caution">
    <text evidence="2">The sequence shown here is derived from an EMBL/GenBank/DDBJ whole genome shotgun (WGS) entry which is preliminary data.</text>
</comment>
<keyword evidence="3" id="KW-1185">Reference proteome</keyword>
<gene>
    <name evidence="2" type="ORF">J2792_004266</name>
</gene>
<keyword evidence="1" id="KW-0472">Membrane</keyword>
<feature type="transmembrane region" description="Helical" evidence="1">
    <location>
        <begin position="246"/>
        <end position="265"/>
    </location>
</feature>
<dbReference type="Proteomes" id="UP001184150">
    <property type="component" value="Unassembled WGS sequence"/>
</dbReference>